<keyword evidence="2" id="KW-1185">Reference proteome</keyword>
<accession>A0A7D5H026</accession>
<name>A0A7D5H026_9PSED</name>
<dbReference type="InterPro" id="IPR005358">
    <property type="entry name" value="Puta_zinc/iron-chelating_dom"/>
</dbReference>
<evidence type="ECO:0000313" key="2">
    <source>
        <dbReference type="Proteomes" id="UP000509568"/>
    </source>
</evidence>
<organism evidence="1 2">
    <name type="scientific">Pseudomonas eucalypticola</name>
    <dbReference type="NCBI Taxonomy" id="2599595"/>
    <lineage>
        <taxon>Bacteria</taxon>
        <taxon>Pseudomonadati</taxon>
        <taxon>Pseudomonadota</taxon>
        <taxon>Gammaproteobacteria</taxon>
        <taxon>Pseudomonadales</taxon>
        <taxon>Pseudomonadaceae</taxon>
        <taxon>Pseudomonas</taxon>
    </lineage>
</organism>
<protein>
    <submittedName>
        <fullName evidence="1">YkgJ family cysteine cluster protein</fullName>
    </submittedName>
</protein>
<gene>
    <name evidence="1" type="ORF">HWQ56_11135</name>
</gene>
<dbReference type="AlphaFoldDB" id="A0A7D5H026"/>
<proteinExistence type="predicted"/>
<dbReference type="EMBL" id="CP056030">
    <property type="protein sequence ID" value="QKZ04307.1"/>
    <property type="molecule type" value="Genomic_DNA"/>
</dbReference>
<sequence>MSNNNPCLSCGACCAFFRVSFYWGECASAGGVVPDELTVQVNHSLVAMIGTDRKPARCTSLSGEIGGQVGCTMYAQRSSTCRDFEASWEHGEHNEACDRARARHGLPPSNRAGR</sequence>
<dbReference type="RefSeq" id="WP_176570505.1">
    <property type="nucleotide sequence ID" value="NZ_CP056030.1"/>
</dbReference>
<dbReference type="Proteomes" id="UP000509568">
    <property type="component" value="Chromosome"/>
</dbReference>
<dbReference type="KEGG" id="pez:HWQ56_11135"/>
<dbReference type="Pfam" id="PF03692">
    <property type="entry name" value="CxxCxxCC"/>
    <property type="match status" value="1"/>
</dbReference>
<reference evidence="1 2" key="1">
    <citation type="submission" date="2020-06" db="EMBL/GenBank/DDBJ databases">
        <title>Pseudomonas eucalypticola sp. nov., an endophyte of Eucalyptus dunnii leaves with biocontrol ability of eucalyptus leaf blight.</title>
        <authorList>
            <person name="Liu Y."/>
            <person name="Song Z."/>
            <person name="Zeng H."/>
            <person name="Lu M."/>
            <person name="Wang X."/>
            <person name="Lian X."/>
            <person name="Zhang Q."/>
        </authorList>
    </citation>
    <scope>NUCLEOTIDE SEQUENCE [LARGE SCALE GENOMIC DNA]</scope>
    <source>
        <strain evidence="1 2">NP-1</strain>
    </source>
</reference>
<evidence type="ECO:0000313" key="1">
    <source>
        <dbReference type="EMBL" id="QKZ04307.1"/>
    </source>
</evidence>